<reference evidence="2" key="1">
    <citation type="journal article" date="2020" name="mSystems">
        <title>Genome- and Community-Level Interaction Insights into Carbon Utilization and Element Cycling Functions of Hydrothermarchaeota in Hydrothermal Sediment.</title>
        <authorList>
            <person name="Zhou Z."/>
            <person name="Liu Y."/>
            <person name="Xu W."/>
            <person name="Pan J."/>
            <person name="Luo Z.H."/>
            <person name="Li M."/>
        </authorList>
    </citation>
    <scope>NUCLEOTIDE SEQUENCE [LARGE SCALE GENOMIC DNA]</scope>
    <source>
        <strain evidence="2">SpSt-1125</strain>
    </source>
</reference>
<evidence type="ECO:0000259" key="1">
    <source>
        <dbReference type="Pfam" id="PF22636"/>
    </source>
</evidence>
<dbReference type="AlphaFoldDB" id="A0A7J3X822"/>
<dbReference type="Pfam" id="PF22636">
    <property type="entry name" value="FlK"/>
    <property type="match status" value="1"/>
</dbReference>
<accession>A0A7J3X822</accession>
<organism evidence="2">
    <name type="scientific">Thermofilum pendens</name>
    <dbReference type="NCBI Taxonomy" id="2269"/>
    <lineage>
        <taxon>Archaea</taxon>
        <taxon>Thermoproteota</taxon>
        <taxon>Thermoprotei</taxon>
        <taxon>Thermofilales</taxon>
        <taxon>Thermofilaceae</taxon>
        <taxon>Thermofilum</taxon>
    </lineage>
</organism>
<name>A0A7J3X822_THEPE</name>
<dbReference type="InterPro" id="IPR054485">
    <property type="entry name" value="FlK-like_dom"/>
</dbReference>
<evidence type="ECO:0000313" key="2">
    <source>
        <dbReference type="EMBL" id="HHP05363.1"/>
    </source>
</evidence>
<dbReference type="PANTHER" id="PTHR36934">
    <property type="entry name" value="BLR0278 PROTEIN"/>
    <property type="match status" value="1"/>
</dbReference>
<dbReference type="SUPFAM" id="SSF54637">
    <property type="entry name" value="Thioesterase/thiol ester dehydrase-isomerase"/>
    <property type="match status" value="1"/>
</dbReference>
<dbReference type="CDD" id="cd03440">
    <property type="entry name" value="hot_dog"/>
    <property type="match status" value="1"/>
</dbReference>
<sequence length="134" mass="14875">MQSRETRVFSRRYTVGPEHVAKHIEADGIRVLSTPSLVGFIEETCRIFWDQVLPEGYTTVGVRVDVHHLKPAALGSELEVRAAALHADEKRALFWVEVWSGKLFIGYALHERAIVEKAAFAARVKSMISSSAGG</sequence>
<protein>
    <submittedName>
        <fullName evidence="2">Thioesterase</fullName>
    </submittedName>
</protein>
<comment type="caution">
    <text evidence="2">The sequence shown here is derived from an EMBL/GenBank/DDBJ whole genome shotgun (WGS) entry which is preliminary data.</text>
</comment>
<dbReference type="InterPro" id="IPR029069">
    <property type="entry name" value="HotDog_dom_sf"/>
</dbReference>
<proteinExistence type="predicted"/>
<dbReference type="InterPro" id="IPR025540">
    <property type="entry name" value="FlK"/>
</dbReference>
<feature type="domain" description="Fluoroacetyl-CoA-specific thioesterase-like" evidence="1">
    <location>
        <begin position="15"/>
        <end position="117"/>
    </location>
</feature>
<dbReference type="PANTHER" id="PTHR36934:SF1">
    <property type="entry name" value="THIOESTERASE DOMAIN-CONTAINING PROTEIN"/>
    <property type="match status" value="1"/>
</dbReference>
<dbReference type="EMBL" id="DRZM01000187">
    <property type="protein sequence ID" value="HHP05363.1"/>
    <property type="molecule type" value="Genomic_DNA"/>
</dbReference>
<dbReference type="Gene3D" id="3.10.129.10">
    <property type="entry name" value="Hotdog Thioesterase"/>
    <property type="match status" value="1"/>
</dbReference>
<dbReference type="PIRSF" id="PIRSF014972">
    <property type="entry name" value="FlK"/>
    <property type="match status" value="1"/>
</dbReference>
<gene>
    <name evidence="2" type="ORF">ENM88_06440</name>
</gene>